<feature type="domain" description="Integrase catalytic" evidence="19">
    <location>
        <begin position="1142"/>
        <end position="1325"/>
    </location>
</feature>
<dbReference type="GO" id="GO:0004190">
    <property type="term" value="F:aspartic-type endopeptidase activity"/>
    <property type="evidence" value="ECO:0007669"/>
    <property type="project" value="UniProtKB-KW"/>
</dbReference>
<dbReference type="GO" id="GO:0003887">
    <property type="term" value="F:DNA-directed DNA polymerase activity"/>
    <property type="evidence" value="ECO:0007669"/>
    <property type="project" value="UniProtKB-KW"/>
</dbReference>
<dbReference type="InterPro" id="IPR021109">
    <property type="entry name" value="Peptidase_aspartic_dom_sf"/>
</dbReference>
<dbReference type="InterPro" id="IPR041588">
    <property type="entry name" value="Integrase_H2C2"/>
</dbReference>
<protein>
    <submittedName>
        <fullName evidence="20">Retrotransposon ty3-gypsy subclass</fullName>
    </submittedName>
</protein>
<dbReference type="Pfam" id="PF00078">
    <property type="entry name" value="RVT_1"/>
    <property type="match status" value="1"/>
</dbReference>
<evidence type="ECO:0000259" key="18">
    <source>
        <dbReference type="PROSITE" id="PS50878"/>
    </source>
</evidence>
<keyword evidence="5" id="KW-0479">Metal-binding</keyword>
<dbReference type="CDD" id="cd00303">
    <property type="entry name" value="retropepsin_like"/>
    <property type="match status" value="1"/>
</dbReference>
<dbReference type="InterPro" id="IPR001584">
    <property type="entry name" value="Integrase_cat-core"/>
</dbReference>
<evidence type="ECO:0000313" key="20">
    <source>
        <dbReference type="EMBL" id="PHJ25597.1"/>
    </source>
</evidence>
<evidence type="ECO:0000256" key="15">
    <source>
        <dbReference type="ARBA" id="ARBA00023268"/>
    </source>
</evidence>
<evidence type="ECO:0000256" key="16">
    <source>
        <dbReference type="SAM" id="MobiDB-lite"/>
    </source>
</evidence>
<dbReference type="GO" id="GO:0006310">
    <property type="term" value="P:DNA recombination"/>
    <property type="evidence" value="ECO:0007669"/>
    <property type="project" value="UniProtKB-KW"/>
</dbReference>
<evidence type="ECO:0000256" key="6">
    <source>
        <dbReference type="ARBA" id="ARBA00022750"/>
    </source>
</evidence>
<dbReference type="Pfam" id="PF24626">
    <property type="entry name" value="SH3_Tf2-1"/>
    <property type="match status" value="1"/>
</dbReference>
<dbReference type="Gene3D" id="3.30.420.10">
    <property type="entry name" value="Ribonuclease H-like superfamily/Ribonuclease H"/>
    <property type="match status" value="1"/>
</dbReference>
<keyword evidence="15" id="KW-0511">Multifunctional enzyme</keyword>
<evidence type="ECO:0000256" key="8">
    <source>
        <dbReference type="ARBA" id="ARBA00022801"/>
    </source>
</evidence>
<dbReference type="PROSITE" id="PS50013">
    <property type="entry name" value="CHROMO_2"/>
    <property type="match status" value="1"/>
</dbReference>
<dbReference type="PROSITE" id="PS50878">
    <property type="entry name" value="RT_POL"/>
    <property type="match status" value="1"/>
</dbReference>
<dbReference type="InterPro" id="IPR023780">
    <property type="entry name" value="Chromo_domain"/>
</dbReference>
<dbReference type="RefSeq" id="XP_067927243.1">
    <property type="nucleotide sequence ID" value="XM_068060781.1"/>
</dbReference>
<dbReference type="InterPro" id="IPR041577">
    <property type="entry name" value="RT_RNaseH_2"/>
</dbReference>
<evidence type="ECO:0000256" key="7">
    <source>
        <dbReference type="ARBA" id="ARBA00022759"/>
    </source>
</evidence>
<dbReference type="SUPFAM" id="SSF54160">
    <property type="entry name" value="Chromo domain-like"/>
    <property type="match status" value="1"/>
</dbReference>
<keyword evidence="11" id="KW-0695">RNA-directed DNA polymerase</keyword>
<dbReference type="CDD" id="cd01647">
    <property type="entry name" value="RT_LTR"/>
    <property type="match status" value="1"/>
</dbReference>
<keyword evidence="14" id="KW-0233">DNA recombination</keyword>
<evidence type="ECO:0000256" key="1">
    <source>
        <dbReference type="ARBA" id="ARBA00022670"/>
    </source>
</evidence>
<feature type="compositionally biased region" description="Acidic residues" evidence="16">
    <location>
        <begin position="133"/>
        <end position="142"/>
    </location>
</feature>
<evidence type="ECO:0000256" key="11">
    <source>
        <dbReference type="ARBA" id="ARBA00022918"/>
    </source>
</evidence>
<dbReference type="GO" id="GO:0006508">
    <property type="term" value="P:proteolysis"/>
    <property type="evidence" value="ECO:0007669"/>
    <property type="project" value="UniProtKB-KW"/>
</dbReference>
<reference evidence="20 21" key="1">
    <citation type="journal article" date="2017" name="Int. J. Parasitol.">
        <title>The genome of the protozoan parasite Cystoisospora suis and a reverse vaccinology approach to identify vaccine candidates.</title>
        <authorList>
            <person name="Palmieri N."/>
            <person name="Shrestha A."/>
            <person name="Ruttkowski B."/>
            <person name="Beck T."/>
            <person name="Vogl C."/>
            <person name="Tomley F."/>
            <person name="Blake D.P."/>
            <person name="Joachim A."/>
        </authorList>
    </citation>
    <scope>NUCLEOTIDE SEQUENCE [LARGE SCALE GENOMIC DNA]</scope>
    <source>
        <strain evidence="20 21">Wien I</strain>
    </source>
</reference>
<organism evidence="20 21">
    <name type="scientific">Cystoisospora suis</name>
    <dbReference type="NCBI Taxonomy" id="483139"/>
    <lineage>
        <taxon>Eukaryota</taxon>
        <taxon>Sar</taxon>
        <taxon>Alveolata</taxon>
        <taxon>Apicomplexa</taxon>
        <taxon>Conoidasida</taxon>
        <taxon>Coccidia</taxon>
        <taxon>Eucoccidiorida</taxon>
        <taxon>Eimeriorina</taxon>
        <taxon>Sarcocystidae</taxon>
        <taxon>Cystoisospora</taxon>
    </lineage>
</organism>
<dbReference type="PANTHER" id="PTHR37984">
    <property type="entry name" value="PROTEIN CBG26694"/>
    <property type="match status" value="1"/>
</dbReference>
<dbReference type="GO" id="GO:0003964">
    <property type="term" value="F:RNA-directed DNA polymerase activity"/>
    <property type="evidence" value="ECO:0007669"/>
    <property type="project" value="UniProtKB-KW"/>
</dbReference>
<dbReference type="Gene3D" id="1.10.340.70">
    <property type="match status" value="1"/>
</dbReference>
<evidence type="ECO:0000256" key="5">
    <source>
        <dbReference type="ARBA" id="ARBA00022723"/>
    </source>
</evidence>
<dbReference type="GO" id="GO:0004519">
    <property type="term" value="F:endonuclease activity"/>
    <property type="evidence" value="ECO:0007669"/>
    <property type="project" value="UniProtKB-KW"/>
</dbReference>
<dbReference type="OrthoDB" id="2013610at2759"/>
<dbReference type="Proteomes" id="UP000221165">
    <property type="component" value="Unassembled WGS sequence"/>
</dbReference>
<evidence type="ECO:0000256" key="2">
    <source>
        <dbReference type="ARBA" id="ARBA00022679"/>
    </source>
</evidence>
<evidence type="ECO:0000259" key="19">
    <source>
        <dbReference type="PROSITE" id="PS50994"/>
    </source>
</evidence>
<evidence type="ECO:0000259" key="17">
    <source>
        <dbReference type="PROSITE" id="PS50013"/>
    </source>
</evidence>
<dbReference type="CDD" id="cd00024">
    <property type="entry name" value="CD_CSD"/>
    <property type="match status" value="1"/>
</dbReference>
<dbReference type="PROSITE" id="PS50994">
    <property type="entry name" value="INTEGRASE"/>
    <property type="match status" value="1"/>
</dbReference>
<dbReference type="VEuPathDB" id="ToxoDB:CSUI_000547"/>
<feature type="region of interest" description="Disordered" evidence="16">
    <location>
        <begin position="93"/>
        <end position="168"/>
    </location>
</feature>
<feature type="compositionally biased region" description="Polar residues" evidence="16">
    <location>
        <begin position="94"/>
        <end position="109"/>
    </location>
</feature>
<evidence type="ECO:0000256" key="10">
    <source>
        <dbReference type="ARBA" id="ARBA00022908"/>
    </source>
</evidence>
<dbReference type="GO" id="GO:0015074">
    <property type="term" value="P:DNA integration"/>
    <property type="evidence" value="ECO:0007669"/>
    <property type="project" value="UniProtKB-KW"/>
</dbReference>
<dbReference type="GO" id="GO:0046872">
    <property type="term" value="F:metal ion binding"/>
    <property type="evidence" value="ECO:0007669"/>
    <property type="project" value="UniProtKB-KW"/>
</dbReference>
<dbReference type="GO" id="GO:0003677">
    <property type="term" value="F:DNA binding"/>
    <property type="evidence" value="ECO:0007669"/>
    <property type="project" value="UniProtKB-KW"/>
</dbReference>
<evidence type="ECO:0000256" key="9">
    <source>
        <dbReference type="ARBA" id="ARBA00022842"/>
    </source>
</evidence>
<dbReference type="SUPFAM" id="SSF53098">
    <property type="entry name" value="Ribonuclease H-like"/>
    <property type="match status" value="1"/>
</dbReference>
<dbReference type="InterPro" id="IPR000953">
    <property type="entry name" value="Chromo/chromo_shadow_dom"/>
</dbReference>
<keyword evidence="3" id="KW-0548">Nucleotidyltransferase</keyword>
<feature type="compositionally biased region" description="Basic and acidic residues" evidence="16">
    <location>
        <begin position="355"/>
        <end position="367"/>
    </location>
</feature>
<keyword evidence="4" id="KW-0540">Nuclease</keyword>
<dbReference type="InterPro" id="IPR012337">
    <property type="entry name" value="RNaseH-like_sf"/>
</dbReference>
<evidence type="ECO:0000256" key="14">
    <source>
        <dbReference type="ARBA" id="ARBA00023172"/>
    </source>
</evidence>
<evidence type="ECO:0000256" key="3">
    <source>
        <dbReference type="ARBA" id="ARBA00022695"/>
    </source>
</evidence>
<dbReference type="InterPro" id="IPR016197">
    <property type="entry name" value="Chromo-like_dom_sf"/>
</dbReference>
<gene>
    <name evidence="20" type="ORF">CSUI_000547</name>
</gene>
<accession>A0A2C6LBV9</accession>
<dbReference type="InterPro" id="IPR043128">
    <property type="entry name" value="Rev_trsase/Diguanyl_cyclase"/>
</dbReference>
<dbReference type="Gene3D" id="3.30.70.270">
    <property type="match status" value="2"/>
</dbReference>
<name>A0A2C6LBV9_9APIC</name>
<dbReference type="Pfam" id="PF00385">
    <property type="entry name" value="Chromo"/>
    <property type="match status" value="1"/>
</dbReference>
<dbReference type="CDD" id="cd09274">
    <property type="entry name" value="RNase_HI_RT_Ty3"/>
    <property type="match status" value="1"/>
</dbReference>
<dbReference type="GeneID" id="94423992"/>
<feature type="region of interest" description="Disordered" evidence="16">
    <location>
        <begin position="355"/>
        <end position="426"/>
    </location>
</feature>
<dbReference type="FunFam" id="3.30.70.270:FF:000020">
    <property type="entry name" value="Transposon Tf2-6 polyprotein-like Protein"/>
    <property type="match status" value="1"/>
</dbReference>
<sequence length="1463" mass="166989">MNTERMIRIRQSDKQAWNAQSVMLTPGRQRINTAEQPQHKFGTTETQDEGNLRVPKTSVEQRVTGTAWGRCETACQEWEGAVLGGLECCVCEESAQTESKGSDPTISTDSSEEEEFLSGREDETETSPKREEEEAANQEDADGTASGGTSELSTKTKKRGVSHGESSQNGVCELAARRDLKEVEEKWRYSCRLNVKFGELPKTRVLVNGVAVETLMDTGSARSFVAPRIVKQCKLKAKELHEAQKFVCANGQELRAHDEIKEAPLRLGEWIGSHNLLVADSSQPMLLGIDFFEKNVENWNFRFKKLTLRADRVRQHAEDEFTAVQIEAPKAATPGGEQLKKLTWARTVKKGWKTEDLKKRREKDRQPFRKATAAEEAMGSSEEEFAGENQSKQEEERGAAKTVIRENRAGEDTPFRMAGPDEWDERPKTRAVVAKVRRGLKGQDSARKVDAAPGPTMEVCSIVRARKWLRKGTATVIGFIKIEKVREEEQFVGTVQSAEKGTATAMLSGMPEQYPIRELPSEWLKKEGKEVAKDVGMMLDKYAELFQELPRGGVKGRAIQHHIATLPGEVPEYKKRTYPLTDENLKKLKEMLNELVEKEFIVPSQSPVAAPVFFVGKKDGSLRLVIDYRPLNRITIKDDYPIPKIHDLINRLGKAKWFTKFDLQKGYYQVEIAESDQWKSAFRTRYGTYQFKVMPFGLSGAPSTFQRLMQSIFIEELDEFVVVYLDDVLIYSKTREEHLKHLEVVLKRVREHKLFLQLPKCEIATQRVNYLGFVIEPGTVSADPEKVAAIKDWPEELQTRRQVRGFLGLVGYYRKSIPNFAKLAHPLFQLLKEESDLVWRSRHTRAMQELKEALITTTNLQIFDPDKPLVIKTDASKYAVGAVLEQEGKPIAFESRKTNLRERLLPAYESELRAIVHALTRWRQFIGSKTVTVETDHATLSRILKQEHVNPRLGYWLDQIMDFNIEVVYKPGRQNVAADAISRRPDFISVITRSQEKKEVNKEDRKSLWANFYAECADFREVWERCGTQSKEDGKEGEPQVAVLFKQREYQADGDFLWVRTKSGWKVCVPGNELRRDILEQFHDHVLAGHPGIDRTRLGVRSLFWWPKMDSDIESFVKSCARCARGKASHLKSGGLLQPLPIPNFPWEEISLDLILGLPTTEEGYDAIVTIVCRLTKMAHFVPTRQTASAEDLVRIIIREVVRLHGVPKAIVSDRDTRFTGELWKGLCDVLNIKQRMSTAYHPQTDGQSERTNQTIEQMLRCSLLGDDTKWAKIKLEMAKRELAKAQAYQKKYADMHRRLVKFEAGQKVWLKTTHIPNEATSKALRDRNKGPFKILKMVGENAAFLELPPSLLIHPVFHVSLLTLAEEEPPHLRRTPLVQEPVAEGEYVIDAVLAHRQVKAKGVSVTEFLVKWLDGSETWEPEENLANAQESLRKYFRGQKRWMRAKRTSSKARLQPPQRISR</sequence>
<dbReference type="Gene3D" id="2.40.50.40">
    <property type="match status" value="1"/>
</dbReference>
<keyword evidence="6" id="KW-0064">Aspartyl protease</keyword>
<keyword evidence="2" id="KW-0808">Transferase</keyword>
<evidence type="ECO:0000256" key="13">
    <source>
        <dbReference type="ARBA" id="ARBA00023125"/>
    </source>
</evidence>
<proteinExistence type="predicted"/>
<keyword evidence="10" id="KW-0229">DNA integration</keyword>
<dbReference type="EMBL" id="MIGC01000207">
    <property type="protein sequence ID" value="PHJ25597.1"/>
    <property type="molecule type" value="Genomic_DNA"/>
</dbReference>
<comment type="caution">
    <text evidence="20">The sequence shown here is derived from an EMBL/GenBank/DDBJ whole genome shotgun (WGS) entry which is preliminary data.</text>
</comment>
<dbReference type="Pfam" id="PF17921">
    <property type="entry name" value="Integrase_H2C2"/>
    <property type="match status" value="1"/>
</dbReference>
<dbReference type="SMART" id="SM00298">
    <property type="entry name" value="CHROMO"/>
    <property type="match status" value="1"/>
</dbReference>
<dbReference type="Gene3D" id="2.40.70.10">
    <property type="entry name" value="Acid Proteases"/>
    <property type="match status" value="1"/>
</dbReference>
<dbReference type="FunFam" id="1.10.340.70:FF:000001">
    <property type="entry name" value="Retrovirus-related Pol polyprotein from transposon gypsy-like Protein"/>
    <property type="match status" value="1"/>
</dbReference>
<dbReference type="InterPro" id="IPR000477">
    <property type="entry name" value="RT_dom"/>
</dbReference>
<evidence type="ECO:0000256" key="4">
    <source>
        <dbReference type="ARBA" id="ARBA00022722"/>
    </source>
</evidence>
<dbReference type="Gene3D" id="3.10.10.10">
    <property type="entry name" value="HIV Type 1 Reverse Transcriptase, subunit A, domain 1"/>
    <property type="match status" value="1"/>
</dbReference>
<feature type="compositionally biased region" description="Basic and acidic residues" evidence="16">
    <location>
        <begin position="117"/>
        <end position="132"/>
    </location>
</feature>
<keyword evidence="1" id="KW-0645">Protease</keyword>
<dbReference type="PANTHER" id="PTHR37984:SF5">
    <property type="entry name" value="PROTEIN NYNRIN-LIKE"/>
    <property type="match status" value="1"/>
</dbReference>
<keyword evidence="7" id="KW-0255">Endonuclease</keyword>
<dbReference type="SUPFAM" id="SSF56672">
    <property type="entry name" value="DNA/RNA polymerases"/>
    <property type="match status" value="1"/>
</dbReference>
<keyword evidence="9" id="KW-0460">Magnesium</keyword>
<feature type="domain" description="Reverse transcriptase" evidence="18">
    <location>
        <begin position="596"/>
        <end position="775"/>
    </location>
</feature>
<dbReference type="InterPro" id="IPR050951">
    <property type="entry name" value="Retrovirus_Pol_polyprotein"/>
</dbReference>
<feature type="domain" description="Chromo" evidence="17">
    <location>
        <begin position="1388"/>
        <end position="1448"/>
    </location>
</feature>
<dbReference type="InterPro" id="IPR036397">
    <property type="entry name" value="RNaseH_sf"/>
</dbReference>
<feature type="compositionally biased region" description="Basic and acidic residues" evidence="16">
    <location>
        <begin position="391"/>
        <end position="414"/>
    </location>
</feature>
<evidence type="ECO:0000313" key="21">
    <source>
        <dbReference type="Proteomes" id="UP000221165"/>
    </source>
</evidence>
<keyword evidence="21" id="KW-1185">Reference proteome</keyword>
<keyword evidence="8" id="KW-0378">Hydrolase</keyword>
<evidence type="ECO:0000256" key="12">
    <source>
        <dbReference type="ARBA" id="ARBA00022932"/>
    </source>
</evidence>
<dbReference type="Pfam" id="PF17919">
    <property type="entry name" value="RT_RNaseH_2"/>
    <property type="match status" value="1"/>
</dbReference>
<keyword evidence="13" id="KW-0238">DNA-binding</keyword>
<dbReference type="Pfam" id="PF13650">
    <property type="entry name" value="Asp_protease_2"/>
    <property type="match status" value="1"/>
</dbReference>
<keyword evidence="12" id="KW-0239">DNA-directed DNA polymerase</keyword>
<dbReference type="InterPro" id="IPR043502">
    <property type="entry name" value="DNA/RNA_pol_sf"/>
</dbReference>
<dbReference type="InterPro" id="IPR056924">
    <property type="entry name" value="SH3_Tf2-1"/>
</dbReference>
<dbReference type="SUPFAM" id="SSF50630">
    <property type="entry name" value="Acid proteases"/>
    <property type="match status" value="1"/>
</dbReference>